<dbReference type="GO" id="GO:0005737">
    <property type="term" value="C:cytoplasm"/>
    <property type="evidence" value="ECO:0007669"/>
    <property type="project" value="TreeGrafter"/>
</dbReference>
<dbReference type="GO" id="GO:0070006">
    <property type="term" value="F:metalloaminopeptidase activity"/>
    <property type="evidence" value="ECO:0007669"/>
    <property type="project" value="TreeGrafter"/>
</dbReference>
<evidence type="ECO:0000256" key="2">
    <source>
        <dbReference type="ARBA" id="ARBA00010136"/>
    </source>
</evidence>
<name>A0A5C5UA99_9GAMM</name>
<feature type="chain" id="PRO_5022825105" description="Aminopeptidase" evidence="13">
    <location>
        <begin position="23"/>
        <end position="892"/>
    </location>
</feature>
<evidence type="ECO:0000313" key="18">
    <source>
        <dbReference type="Proteomes" id="UP000319980"/>
    </source>
</evidence>
<comment type="caution">
    <text evidence="17">The sequence shown here is derived from an EMBL/GenBank/DDBJ whole genome shotgun (WGS) entry which is preliminary data.</text>
</comment>
<keyword evidence="7 10" id="KW-0862">Zinc</keyword>
<dbReference type="Gene3D" id="2.60.40.1730">
    <property type="entry name" value="tricorn interacting facor f3 domain"/>
    <property type="match status" value="1"/>
</dbReference>
<keyword evidence="18" id="KW-1185">Reference proteome</keyword>
<dbReference type="CDD" id="cd09601">
    <property type="entry name" value="M1_APN-Q_like"/>
    <property type="match status" value="1"/>
</dbReference>
<evidence type="ECO:0000313" key="17">
    <source>
        <dbReference type="EMBL" id="TWT22450.1"/>
    </source>
</evidence>
<dbReference type="Pfam" id="PF01433">
    <property type="entry name" value="Peptidase_M1"/>
    <property type="match status" value="1"/>
</dbReference>
<feature type="binding site" evidence="10">
    <location>
        <position position="326"/>
    </location>
    <ligand>
        <name>Zn(2+)</name>
        <dbReference type="ChEBI" id="CHEBI:29105"/>
        <note>catalytic</note>
    </ligand>
</feature>
<proteinExistence type="inferred from homology"/>
<dbReference type="PRINTS" id="PR00756">
    <property type="entry name" value="ALADIPTASE"/>
</dbReference>
<sequence>MRIIRETTFLLLFLLPALVAAAQERVPDGPLPRDVVPTLVQLELRVDPRQEGFSGTTRIEATLARPLDTLWMHARDLELSRAEAVLADGRRVPLRAEDAHASGVLKLSAPETLPAGALALEFDHAAAFGKLEGAYRARQGDLDYVLTQMEPLGARKVFPGFDEPSFKQPWEITLVVPEADVAVANAAQASSEPADPGWKRVRFARTEALPSYLVAFAVGPWDVVEGPAIAARGDRSAALPFRTLTAKGQSAKTAYGREHTPAIVHALEDYFGTPYPFAKLDNLAAPDFAWGAMENAGLVVYRDSLLFPEAASPSDERLSFWMVSAHELAHQWFGNLVTMRWWDDLWLNEAFASWMGYKIAHQLQPDLHADRALLDSVLRTMDQDSLASTRRIGEPIRDFTDIQSAFDPITYDKGGAVLEMVERYVGEQAFRDGVRDYLAAHARGNASRDDLFAAIAARAGDAEGVRAALDSFIEQPGVPELRVGLDCAGATPALHVRQRRYLPAGSDADADQAWTVPVCARYADGDATRTECALASGRESRIPLREARACPAWVMPNADARGYYRYVMDAPLQSALTARFDALNEREQQAYADALQAGFKTGALAPAAYLASLPQLAGAGGSQAVTAPFANLRWIWEQLIDDEDARDDFRARVASIYRPRLERLGLEPRADDSEDDRSLRETLAWVFAYRLRDPAVRAPLAAQGRGVLGLDGDGALDAGAVSRDLRRNALVIALQDGAIEAFDAAERHLRASEDPVLRGELLYAMALVEDASLASRFRALLLDEGSVRANEVGWMGAQSAVPALRPALRDWMRANFETLTTRSGPFIVAAVVAIDAVGRCDRADADELQAHYAPIVRGLEGGPLALKQASEDIRLCAALKQAHAGRPLAFPQ</sequence>
<feature type="binding site" evidence="10">
    <location>
        <position position="349"/>
    </location>
    <ligand>
        <name>Zn(2+)</name>
        <dbReference type="ChEBI" id="CHEBI:29105"/>
        <note>catalytic</note>
    </ligand>
</feature>
<dbReference type="GO" id="GO:0043171">
    <property type="term" value="P:peptide catabolic process"/>
    <property type="evidence" value="ECO:0007669"/>
    <property type="project" value="TreeGrafter"/>
</dbReference>
<dbReference type="PANTHER" id="PTHR11533">
    <property type="entry name" value="PROTEASE M1 ZINC METALLOPROTEASE"/>
    <property type="match status" value="1"/>
</dbReference>
<dbReference type="Pfam" id="PF11838">
    <property type="entry name" value="ERAP1_C"/>
    <property type="match status" value="1"/>
</dbReference>
<accession>A0A5C5UA99</accession>
<dbReference type="AlphaFoldDB" id="A0A5C5UA99"/>
<reference evidence="17 18" key="1">
    <citation type="journal article" date="2008" name="Int. J. Syst. Evol. Microbiol.">
        <title>Luteimonas marina sp. nov., isolated from seawater.</title>
        <authorList>
            <person name="Baik K.S."/>
            <person name="Park S.C."/>
            <person name="Kim M.S."/>
            <person name="Kim E.M."/>
            <person name="Park C."/>
            <person name="Chun J."/>
            <person name="Seong C.N."/>
        </authorList>
    </citation>
    <scope>NUCLEOTIDE SEQUENCE [LARGE SCALE GENOMIC DNA]</scope>
    <source>
        <strain evidence="17 18">FR1330</strain>
    </source>
</reference>
<gene>
    <name evidence="17" type="ORF">FQY83_05345</name>
</gene>
<evidence type="ECO:0000259" key="15">
    <source>
        <dbReference type="Pfam" id="PF11838"/>
    </source>
</evidence>
<keyword evidence="8 12" id="KW-0482">Metalloprotease</keyword>
<dbReference type="PANTHER" id="PTHR11533:SF174">
    <property type="entry name" value="PUROMYCIN-SENSITIVE AMINOPEPTIDASE-RELATED"/>
    <property type="match status" value="1"/>
</dbReference>
<dbReference type="SUPFAM" id="SSF55486">
    <property type="entry name" value="Metalloproteases ('zincins'), catalytic domain"/>
    <property type="match status" value="1"/>
</dbReference>
<evidence type="ECO:0000256" key="6">
    <source>
        <dbReference type="ARBA" id="ARBA00022801"/>
    </source>
</evidence>
<feature type="binding site" evidence="10">
    <location>
        <position position="330"/>
    </location>
    <ligand>
        <name>Zn(2+)</name>
        <dbReference type="ChEBI" id="CHEBI:29105"/>
        <note>catalytic</note>
    </ligand>
</feature>
<evidence type="ECO:0000256" key="4">
    <source>
        <dbReference type="ARBA" id="ARBA00022670"/>
    </source>
</evidence>
<protein>
    <recommendedName>
        <fullName evidence="12">Aminopeptidase</fullName>
        <ecNumber evidence="12">3.4.11.-</ecNumber>
    </recommendedName>
</protein>
<dbReference type="FunFam" id="1.10.390.10:FF:000006">
    <property type="entry name" value="Puromycin-sensitive aminopeptidase"/>
    <property type="match status" value="1"/>
</dbReference>
<feature type="active site" description="Proton acceptor" evidence="9">
    <location>
        <position position="327"/>
    </location>
</feature>
<dbReference type="Gene3D" id="1.10.390.10">
    <property type="entry name" value="Neutral Protease Domain 2"/>
    <property type="match status" value="1"/>
</dbReference>
<evidence type="ECO:0000256" key="12">
    <source>
        <dbReference type="RuleBase" id="RU364040"/>
    </source>
</evidence>
<dbReference type="GO" id="GO:0008270">
    <property type="term" value="F:zinc ion binding"/>
    <property type="evidence" value="ECO:0007669"/>
    <property type="project" value="UniProtKB-UniRule"/>
</dbReference>
<keyword evidence="6 12" id="KW-0378">Hydrolase</keyword>
<evidence type="ECO:0000256" key="11">
    <source>
        <dbReference type="PIRSR" id="PIRSR634016-4"/>
    </source>
</evidence>
<dbReference type="OrthoDB" id="100605at2"/>
<dbReference type="InterPro" id="IPR014782">
    <property type="entry name" value="Peptidase_M1_dom"/>
</dbReference>
<keyword evidence="3 12" id="KW-0031">Aminopeptidase</keyword>
<evidence type="ECO:0000259" key="14">
    <source>
        <dbReference type="Pfam" id="PF01433"/>
    </source>
</evidence>
<comment type="catalytic activity">
    <reaction evidence="1">
        <text>Release of an N-terminal amino acid, Xaa-|-Yaa- from a peptide, amide or arylamide. Xaa is preferably Ala, but may be most amino acids including Pro (slow action). When a terminal hydrophobic residue is followed by a prolyl residue, the two may be released as an intact Xaa-Pro dipeptide.</text>
        <dbReference type="EC" id="3.4.11.2"/>
    </reaction>
</comment>
<feature type="signal peptide" evidence="13">
    <location>
        <begin position="1"/>
        <end position="22"/>
    </location>
</feature>
<evidence type="ECO:0000256" key="3">
    <source>
        <dbReference type="ARBA" id="ARBA00022438"/>
    </source>
</evidence>
<evidence type="ECO:0000256" key="9">
    <source>
        <dbReference type="PIRSR" id="PIRSR634016-1"/>
    </source>
</evidence>
<feature type="domain" description="Peptidase M1 membrane alanine aminopeptidase" evidence="14">
    <location>
        <begin position="258"/>
        <end position="463"/>
    </location>
</feature>
<dbReference type="SUPFAM" id="SSF63737">
    <property type="entry name" value="Leukotriene A4 hydrolase N-terminal domain"/>
    <property type="match status" value="1"/>
</dbReference>
<keyword evidence="4 12" id="KW-0645">Protease</keyword>
<dbReference type="InterPro" id="IPR034016">
    <property type="entry name" value="M1_APN-typ"/>
</dbReference>
<dbReference type="GO" id="GO:0016285">
    <property type="term" value="F:alanyl aminopeptidase activity"/>
    <property type="evidence" value="ECO:0007669"/>
    <property type="project" value="UniProtKB-EC"/>
</dbReference>
<feature type="domain" description="Aminopeptidase N-like N-terminal" evidence="16">
    <location>
        <begin position="38"/>
        <end position="213"/>
    </location>
</feature>
<dbReference type="InterPro" id="IPR027268">
    <property type="entry name" value="Peptidase_M4/M1_CTD_sf"/>
</dbReference>
<feature type="site" description="Transition state stabilizer" evidence="11">
    <location>
        <position position="411"/>
    </location>
</feature>
<evidence type="ECO:0000259" key="16">
    <source>
        <dbReference type="Pfam" id="PF17900"/>
    </source>
</evidence>
<dbReference type="GO" id="GO:0005615">
    <property type="term" value="C:extracellular space"/>
    <property type="evidence" value="ECO:0007669"/>
    <property type="project" value="TreeGrafter"/>
</dbReference>
<dbReference type="Gene3D" id="1.25.50.20">
    <property type="match status" value="1"/>
</dbReference>
<dbReference type="GO" id="GO:0006508">
    <property type="term" value="P:proteolysis"/>
    <property type="evidence" value="ECO:0007669"/>
    <property type="project" value="UniProtKB-KW"/>
</dbReference>
<organism evidence="17 18">
    <name type="scientific">Luteimonas marina</name>
    <dbReference type="NCBI Taxonomy" id="488485"/>
    <lineage>
        <taxon>Bacteria</taxon>
        <taxon>Pseudomonadati</taxon>
        <taxon>Pseudomonadota</taxon>
        <taxon>Gammaproteobacteria</taxon>
        <taxon>Lysobacterales</taxon>
        <taxon>Lysobacteraceae</taxon>
        <taxon>Luteimonas</taxon>
    </lineage>
</organism>
<feature type="domain" description="ERAP1-like C-terminal" evidence="15">
    <location>
        <begin position="553"/>
        <end position="874"/>
    </location>
</feature>
<keyword evidence="5 10" id="KW-0479">Metal-binding</keyword>
<dbReference type="GO" id="GO:0042277">
    <property type="term" value="F:peptide binding"/>
    <property type="evidence" value="ECO:0007669"/>
    <property type="project" value="TreeGrafter"/>
</dbReference>
<evidence type="ECO:0000256" key="8">
    <source>
        <dbReference type="ARBA" id="ARBA00023049"/>
    </source>
</evidence>
<dbReference type="GO" id="GO:0016020">
    <property type="term" value="C:membrane"/>
    <property type="evidence" value="ECO:0007669"/>
    <property type="project" value="TreeGrafter"/>
</dbReference>
<dbReference type="Pfam" id="PF17900">
    <property type="entry name" value="Peptidase_M1_N"/>
    <property type="match status" value="1"/>
</dbReference>
<keyword evidence="13" id="KW-0732">Signal</keyword>
<evidence type="ECO:0000256" key="7">
    <source>
        <dbReference type="ARBA" id="ARBA00022833"/>
    </source>
</evidence>
<evidence type="ECO:0000256" key="5">
    <source>
        <dbReference type="ARBA" id="ARBA00022723"/>
    </source>
</evidence>
<evidence type="ECO:0000256" key="1">
    <source>
        <dbReference type="ARBA" id="ARBA00000098"/>
    </source>
</evidence>
<comment type="cofactor">
    <cofactor evidence="10 12">
        <name>Zn(2+)</name>
        <dbReference type="ChEBI" id="CHEBI:29105"/>
    </cofactor>
    <text evidence="10 12">Binds 1 zinc ion per subunit.</text>
</comment>
<dbReference type="Proteomes" id="UP000319980">
    <property type="component" value="Unassembled WGS sequence"/>
</dbReference>
<comment type="similarity">
    <text evidence="2 12">Belongs to the peptidase M1 family.</text>
</comment>
<evidence type="ECO:0000256" key="10">
    <source>
        <dbReference type="PIRSR" id="PIRSR634016-3"/>
    </source>
</evidence>
<dbReference type="InterPro" id="IPR001930">
    <property type="entry name" value="Peptidase_M1"/>
</dbReference>
<dbReference type="EC" id="3.4.11.-" evidence="12"/>
<dbReference type="RefSeq" id="WP_146385810.1">
    <property type="nucleotide sequence ID" value="NZ_VOHK01000002.1"/>
</dbReference>
<dbReference type="InterPro" id="IPR024571">
    <property type="entry name" value="ERAP1-like_C_dom"/>
</dbReference>
<dbReference type="InterPro" id="IPR042097">
    <property type="entry name" value="Aminopeptidase_N-like_N_sf"/>
</dbReference>
<evidence type="ECO:0000256" key="13">
    <source>
        <dbReference type="SAM" id="SignalP"/>
    </source>
</evidence>
<dbReference type="InterPro" id="IPR050344">
    <property type="entry name" value="Peptidase_M1_aminopeptidases"/>
</dbReference>
<dbReference type="EMBL" id="VOHK01000002">
    <property type="protein sequence ID" value="TWT22450.1"/>
    <property type="molecule type" value="Genomic_DNA"/>
</dbReference>
<dbReference type="InterPro" id="IPR045357">
    <property type="entry name" value="Aminopeptidase_N-like_N"/>
</dbReference>